<accession>A0A9P0FJE5</accession>
<dbReference type="InterPro" id="IPR050468">
    <property type="entry name" value="Cuticle_Struct_Prot"/>
</dbReference>
<dbReference type="Pfam" id="PF00379">
    <property type="entry name" value="Chitin_bind_4"/>
    <property type="match status" value="1"/>
</dbReference>
<evidence type="ECO:0000313" key="4">
    <source>
        <dbReference type="EMBL" id="CAH0556917.1"/>
    </source>
</evidence>
<dbReference type="PROSITE" id="PS51155">
    <property type="entry name" value="CHIT_BIND_RR_2"/>
    <property type="match status" value="1"/>
</dbReference>
<proteinExistence type="predicted"/>
<organism evidence="4 5">
    <name type="scientific">Brassicogethes aeneus</name>
    <name type="common">Rape pollen beetle</name>
    <name type="synonym">Meligethes aeneus</name>
    <dbReference type="NCBI Taxonomy" id="1431903"/>
    <lineage>
        <taxon>Eukaryota</taxon>
        <taxon>Metazoa</taxon>
        <taxon>Ecdysozoa</taxon>
        <taxon>Arthropoda</taxon>
        <taxon>Hexapoda</taxon>
        <taxon>Insecta</taxon>
        <taxon>Pterygota</taxon>
        <taxon>Neoptera</taxon>
        <taxon>Endopterygota</taxon>
        <taxon>Coleoptera</taxon>
        <taxon>Polyphaga</taxon>
        <taxon>Cucujiformia</taxon>
        <taxon>Nitidulidae</taxon>
        <taxon>Meligethinae</taxon>
        <taxon>Brassicogethes</taxon>
    </lineage>
</organism>
<dbReference type="PROSITE" id="PS00233">
    <property type="entry name" value="CHIT_BIND_RR_1"/>
    <property type="match status" value="1"/>
</dbReference>
<name>A0A9P0FJE5_BRAAE</name>
<dbReference type="GO" id="GO:0062129">
    <property type="term" value="C:chitin-based extracellular matrix"/>
    <property type="evidence" value="ECO:0007669"/>
    <property type="project" value="TreeGrafter"/>
</dbReference>
<dbReference type="AlphaFoldDB" id="A0A9P0FJE5"/>
<protein>
    <submittedName>
        <fullName evidence="4">Uncharacterized protein</fullName>
    </submittedName>
</protein>
<gene>
    <name evidence="4" type="ORF">MELIAE_LOCUS7746</name>
</gene>
<feature type="signal peptide" evidence="3">
    <location>
        <begin position="1"/>
        <end position="16"/>
    </location>
</feature>
<evidence type="ECO:0000256" key="1">
    <source>
        <dbReference type="ARBA" id="ARBA00022460"/>
    </source>
</evidence>
<dbReference type="Proteomes" id="UP001154078">
    <property type="component" value="Chromosome 5"/>
</dbReference>
<dbReference type="GO" id="GO:0008010">
    <property type="term" value="F:structural constituent of chitin-based larval cuticle"/>
    <property type="evidence" value="ECO:0007669"/>
    <property type="project" value="TreeGrafter"/>
</dbReference>
<dbReference type="PRINTS" id="PR00947">
    <property type="entry name" value="CUTICLE"/>
</dbReference>
<sequence>MIKLVIAFAFVAVASAQLRLQPFRAQPQPITYQPARKVQAYQTGQEIPILRQESDISPDGSYKYAYETGNGIAAQEQGVGGQTAQGGFAWTSPEGEQIQIQYVADENGYQPQGAHIPQPPPIPAAIQRALQWIAAHPEKPEQRLVRF</sequence>
<keyword evidence="3" id="KW-0732">Signal</keyword>
<keyword evidence="1 2" id="KW-0193">Cuticle</keyword>
<evidence type="ECO:0000256" key="3">
    <source>
        <dbReference type="SAM" id="SignalP"/>
    </source>
</evidence>
<evidence type="ECO:0000256" key="2">
    <source>
        <dbReference type="PROSITE-ProRule" id="PRU00497"/>
    </source>
</evidence>
<dbReference type="PANTHER" id="PTHR10380">
    <property type="entry name" value="CUTICLE PROTEIN"/>
    <property type="match status" value="1"/>
</dbReference>
<dbReference type="OrthoDB" id="6343684at2759"/>
<dbReference type="InterPro" id="IPR031311">
    <property type="entry name" value="CHIT_BIND_RR_consensus"/>
</dbReference>
<dbReference type="EMBL" id="OV121136">
    <property type="protein sequence ID" value="CAH0556917.1"/>
    <property type="molecule type" value="Genomic_DNA"/>
</dbReference>
<feature type="chain" id="PRO_5040192428" evidence="3">
    <location>
        <begin position="17"/>
        <end position="147"/>
    </location>
</feature>
<keyword evidence="5" id="KW-1185">Reference proteome</keyword>
<dbReference type="InterPro" id="IPR000618">
    <property type="entry name" value="Insect_cuticle"/>
</dbReference>
<evidence type="ECO:0000313" key="5">
    <source>
        <dbReference type="Proteomes" id="UP001154078"/>
    </source>
</evidence>
<dbReference type="PANTHER" id="PTHR10380:SF238">
    <property type="entry name" value="CUTICULAR PROTEIN 65EA-RELATED"/>
    <property type="match status" value="1"/>
</dbReference>
<reference evidence="4" key="1">
    <citation type="submission" date="2021-12" db="EMBL/GenBank/DDBJ databases">
        <authorList>
            <person name="King R."/>
        </authorList>
    </citation>
    <scope>NUCLEOTIDE SEQUENCE</scope>
</reference>